<feature type="domain" description="Pseudouridine synthase II N-terminal" evidence="6">
    <location>
        <begin position="29"/>
        <end position="181"/>
    </location>
</feature>
<reference evidence="7 8" key="1">
    <citation type="submission" date="2013-08" db="EMBL/GenBank/DDBJ databases">
        <authorList>
            <person name="Weinstock G."/>
            <person name="Sodergren E."/>
            <person name="Wylie T."/>
            <person name="Fulton L."/>
            <person name="Fulton R."/>
            <person name="Fronick C."/>
            <person name="O'Laughlin M."/>
            <person name="Godfrey J."/>
            <person name="Miner T."/>
            <person name="Herter B."/>
            <person name="Appelbaum E."/>
            <person name="Cordes M."/>
            <person name="Lek S."/>
            <person name="Wollam A."/>
            <person name="Pepin K.H."/>
            <person name="Palsikar V.B."/>
            <person name="Mitreva M."/>
            <person name="Wilson R.K."/>
        </authorList>
    </citation>
    <scope>NUCLEOTIDE SEQUENCE [LARGE SCALE GENOMIC DNA]</scope>
    <source>
        <strain evidence="7 8">ATCC 700332</strain>
    </source>
</reference>
<dbReference type="Gene3D" id="3.30.2350.10">
    <property type="entry name" value="Pseudouridine synthase"/>
    <property type="match status" value="1"/>
</dbReference>
<evidence type="ECO:0000256" key="2">
    <source>
        <dbReference type="ARBA" id="ARBA00005642"/>
    </source>
</evidence>
<comment type="function">
    <text evidence="5">Responsible for synthesis of pseudouridine from uracil-55 in the psi GC loop of transfer RNAs.</text>
</comment>
<evidence type="ECO:0000256" key="5">
    <source>
        <dbReference type="HAMAP-Rule" id="MF_01080"/>
    </source>
</evidence>
<dbReference type="RefSeq" id="WP_021686071.1">
    <property type="nucleotide sequence ID" value="NZ_KI260552.1"/>
</dbReference>
<gene>
    <name evidence="5" type="primary">truB</name>
    <name evidence="7" type="ORF">HMPREF9193_00104</name>
</gene>
<dbReference type="EMBL" id="AWVH01000002">
    <property type="protein sequence ID" value="ERJ94565.1"/>
    <property type="molecule type" value="Genomic_DNA"/>
</dbReference>
<dbReference type="PANTHER" id="PTHR13767">
    <property type="entry name" value="TRNA-PSEUDOURIDINE SYNTHASE"/>
    <property type="match status" value="1"/>
</dbReference>
<comment type="catalytic activity">
    <reaction evidence="1 5">
        <text>uridine(55) in tRNA = pseudouridine(55) in tRNA</text>
        <dbReference type="Rhea" id="RHEA:42532"/>
        <dbReference type="Rhea" id="RHEA-COMP:10101"/>
        <dbReference type="Rhea" id="RHEA-COMP:10102"/>
        <dbReference type="ChEBI" id="CHEBI:65314"/>
        <dbReference type="ChEBI" id="CHEBI:65315"/>
        <dbReference type="EC" id="5.4.99.25"/>
    </reaction>
</comment>
<organism evidence="7 8">
    <name type="scientific">Treponema lecithinolyticum ATCC 700332</name>
    <dbReference type="NCBI Taxonomy" id="1321815"/>
    <lineage>
        <taxon>Bacteria</taxon>
        <taxon>Pseudomonadati</taxon>
        <taxon>Spirochaetota</taxon>
        <taxon>Spirochaetia</taxon>
        <taxon>Spirochaetales</taxon>
        <taxon>Treponemataceae</taxon>
        <taxon>Treponema</taxon>
    </lineage>
</organism>
<dbReference type="InterPro" id="IPR002501">
    <property type="entry name" value="PsdUridine_synth_N"/>
</dbReference>
<dbReference type="InterPro" id="IPR014780">
    <property type="entry name" value="tRNA_psdUridine_synth_TruB"/>
</dbReference>
<dbReference type="CDD" id="cd02573">
    <property type="entry name" value="PseudoU_synth_EcTruB"/>
    <property type="match status" value="1"/>
</dbReference>
<dbReference type="SUPFAM" id="SSF55120">
    <property type="entry name" value="Pseudouridine synthase"/>
    <property type="match status" value="1"/>
</dbReference>
<evidence type="ECO:0000256" key="1">
    <source>
        <dbReference type="ARBA" id="ARBA00000385"/>
    </source>
</evidence>
<keyword evidence="8" id="KW-1185">Reference proteome</keyword>
<protein>
    <recommendedName>
        <fullName evidence="5">tRNA pseudouridine synthase B</fullName>
        <ecNumber evidence="5">5.4.99.25</ecNumber>
    </recommendedName>
    <alternativeName>
        <fullName evidence="5">tRNA pseudouridine(55) synthase</fullName>
        <shortName evidence="5">Psi55 synthase</shortName>
    </alternativeName>
    <alternativeName>
        <fullName evidence="5">tRNA pseudouridylate synthase</fullName>
    </alternativeName>
    <alternativeName>
        <fullName evidence="5">tRNA-uridine isomerase</fullName>
    </alternativeName>
</protein>
<dbReference type="Proteomes" id="UP000016649">
    <property type="component" value="Unassembled WGS sequence"/>
</dbReference>
<dbReference type="InterPro" id="IPR020103">
    <property type="entry name" value="PsdUridine_synth_cat_dom_sf"/>
</dbReference>
<dbReference type="HAMAP" id="MF_01080">
    <property type="entry name" value="TruB_bact"/>
    <property type="match status" value="1"/>
</dbReference>
<evidence type="ECO:0000256" key="4">
    <source>
        <dbReference type="ARBA" id="ARBA00023235"/>
    </source>
</evidence>
<keyword evidence="3 5" id="KW-0819">tRNA processing</keyword>
<name>A0ABN0P1R5_TRELE</name>
<evidence type="ECO:0000256" key="3">
    <source>
        <dbReference type="ARBA" id="ARBA00022694"/>
    </source>
</evidence>
<keyword evidence="4 5" id="KW-0413">Isomerase</keyword>
<evidence type="ECO:0000259" key="6">
    <source>
        <dbReference type="Pfam" id="PF01509"/>
    </source>
</evidence>
<comment type="similarity">
    <text evidence="2 5">Belongs to the pseudouridine synthase TruB family. Type 1 subfamily.</text>
</comment>
<dbReference type="Pfam" id="PF01509">
    <property type="entry name" value="TruB_N"/>
    <property type="match status" value="1"/>
</dbReference>
<accession>A0ABN0P1R5</accession>
<dbReference type="NCBIfam" id="TIGR00431">
    <property type="entry name" value="TruB"/>
    <property type="match status" value="1"/>
</dbReference>
<proteinExistence type="inferred from homology"/>
<dbReference type="PANTHER" id="PTHR13767:SF2">
    <property type="entry name" value="PSEUDOURIDYLATE SYNTHASE TRUB1"/>
    <property type="match status" value="1"/>
</dbReference>
<comment type="caution">
    <text evidence="7">The sequence shown here is derived from an EMBL/GenBank/DDBJ whole genome shotgun (WGS) entry which is preliminary data.</text>
</comment>
<evidence type="ECO:0000313" key="8">
    <source>
        <dbReference type="Proteomes" id="UP000016649"/>
    </source>
</evidence>
<sequence length="375" mass="41322">METPFCVSGILPYAKPYGITSFASLNIVKKTLGTKKIGHTGTLDKFAEGLLVVLSGSLTRLVPFFTLFDKTYEALIAFGEETDTLDLYGSVVKTAPLPDVLSFERACASFCGNLMQTPPAYSAVHVNGKRASDLARAGQKPELAARSISVYRSTIIEKRLCAQNRVSYARVLFSVSKGTYIRSLVRDIARACGSAAHLIGLKRTKVGCFDLEAAVWADKLEPFTIDMVTERVRRIQKNADEQYSEPECTERERTEKNAYGGSTSAVLNGVLNFERSTALQCGFGILELRKKYRFDFFNGKPLKSDFFENYEQAVCQAAKHTQDKIFFAVFLPDDTFGGIIQSTTCAAQKLYAPCATDSSGKIGIKLTYGFVVAHR</sequence>
<feature type="active site" description="Nucleophile" evidence="5">
    <location>
        <position position="44"/>
    </location>
</feature>
<dbReference type="EC" id="5.4.99.25" evidence="5"/>
<evidence type="ECO:0000313" key="7">
    <source>
        <dbReference type="EMBL" id="ERJ94565.1"/>
    </source>
</evidence>